<dbReference type="GO" id="GO:0003677">
    <property type="term" value="F:DNA binding"/>
    <property type="evidence" value="ECO:0007669"/>
    <property type="project" value="InterPro"/>
</dbReference>
<evidence type="ECO:0000313" key="5">
    <source>
        <dbReference type="Proteomes" id="UP000321104"/>
    </source>
</evidence>
<dbReference type="AlphaFoldDB" id="A0A6N3TA22"/>
<dbReference type="EMBL" id="BAMW01000003">
    <property type="protein sequence ID" value="GAN61930.1"/>
    <property type="molecule type" value="Genomic_DNA"/>
</dbReference>
<accession>A0A6N3TA22</accession>
<organism evidence="3 5">
    <name type="scientific">Acetobacter indonesiensis</name>
    <dbReference type="NCBI Taxonomy" id="104101"/>
    <lineage>
        <taxon>Bacteria</taxon>
        <taxon>Pseudomonadati</taxon>
        <taxon>Pseudomonadota</taxon>
        <taxon>Alphaproteobacteria</taxon>
        <taxon>Acetobacterales</taxon>
        <taxon>Acetobacteraceae</taxon>
        <taxon>Acetobacter</taxon>
    </lineage>
</organism>
<keyword evidence="4" id="KW-1185">Reference proteome</keyword>
<evidence type="ECO:0000313" key="3">
    <source>
        <dbReference type="EMBL" id="GEN04657.1"/>
    </source>
</evidence>
<gene>
    <name evidence="2" type="ORF">Abin_003_047</name>
    <name evidence="3" type="ORF">AIN02nite_26820</name>
</gene>
<proteinExistence type="predicted"/>
<dbReference type="Pfam" id="PF01609">
    <property type="entry name" value="DDE_Tnp_1"/>
    <property type="match status" value="1"/>
</dbReference>
<sequence>MQAFQMRFIPVPHGCNLAGPANLLAAKSGAQLKAWNDDVHRTRGRIEKIFGTWKRSYGLRRMRWRGLAKAAIQIHVTAIAYNLRRTLNILAIAA</sequence>
<comment type="caution">
    <text evidence="3">The sequence shown here is derived from an EMBL/GenBank/DDBJ whole genome shotgun (WGS) entry which is preliminary data.</text>
</comment>
<dbReference type="InterPro" id="IPR002559">
    <property type="entry name" value="Transposase_11"/>
</dbReference>
<reference evidence="3 5" key="2">
    <citation type="submission" date="2019-07" db="EMBL/GenBank/DDBJ databases">
        <title>Whole genome shotgun sequence of Acetobacter indonesiensis NBRC 16471.</title>
        <authorList>
            <person name="Hosoyama A."/>
            <person name="Uohara A."/>
            <person name="Ohji S."/>
            <person name="Ichikawa N."/>
        </authorList>
    </citation>
    <scope>NUCLEOTIDE SEQUENCE [LARGE SCALE GENOMIC DNA]</scope>
    <source>
        <strain evidence="3 5">NBRC 16471</strain>
    </source>
</reference>
<dbReference type="EMBL" id="BJXQ01000023">
    <property type="protein sequence ID" value="GEN04657.1"/>
    <property type="molecule type" value="Genomic_DNA"/>
</dbReference>
<feature type="domain" description="Transposase IS4-like" evidence="1">
    <location>
        <begin position="38"/>
        <end position="83"/>
    </location>
</feature>
<dbReference type="GO" id="GO:0004803">
    <property type="term" value="F:transposase activity"/>
    <property type="evidence" value="ECO:0007669"/>
    <property type="project" value="InterPro"/>
</dbReference>
<name>A0A6N3TA22_9PROT</name>
<dbReference type="GO" id="GO:0006313">
    <property type="term" value="P:DNA transposition"/>
    <property type="evidence" value="ECO:0007669"/>
    <property type="project" value="InterPro"/>
</dbReference>
<reference evidence="2 4" key="1">
    <citation type="submission" date="2012-11" db="EMBL/GenBank/DDBJ databases">
        <title>Whole genome sequence of Acetobacter indonesiensis 5H-1.</title>
        <authorList>
            <person name="Azuma Y."/>
            <person name="Higashiura N."/>
            <person name="Hirakawa H."/>
            <person name="Matsushita K."/>
        </authorList>
    </citation>
    <scope>NUCLEOTIDE SEQUENCE [LARGE SCALE GENOMIC DNA]</scope>
    <source>
        <strain evidence="2 4">5H-1</strain>
    </source>
</reference>
<evidence type="ECO:0000313" key="2">
    <source>
        <dbReference type="EMBL" id="GAN61930.1"/>
    </source>
</evidence>
<evidence type="ECO:0000259" key="1">
    <source>
        <dbReference type="Pfam" id="PF01609"/>
    </source>
</evidence>
<dbReference type="Proteomes" id="UP000032673">
    <property type="component" value="Unassembled WGS sequence"/>
</dbReference>
<dbReference type="Proteomes" id="UP000321104">
    <property type="component" value="Unassembled WGS sequence"/>
</dbReference>
<evidence type="ECO:0000313" key="4">
    <source>
        <dbReference type="Proteomes" id="UP000032673"/>
    </source>
</evidence>
<protein>
    <submittedName>
        <fullName evidence="2">Transposase IS4</fullName>
    </submittedName>
</protein>